<dbReference type="SUPFAM" id="SSF47459">
    <property type="entry name" value="HLH, helix-loop-helix DNA-binding domain"/>
    <property type="match status" value="1"/>
</dbReference>
<sequence length="407" mass="45078">MLVKGARHAPACAFYSPLARPYSVNRAHVPNHYRTHLFDLSLTPEGSRARSAYCPRTSYLLRLFLPLSSSNSVSVSVWRSLSLSLTQALISAISYIIFFHPRHPISRSIPLPPRLLPTEESFHFLGRRKMGSETTASSGEASGGRASPRKKNPAKIPKRIHKAEREKQKREHLNELFQDLVNALELAQPNNGKASILCEGTRFLKEIFGQIESLKKENVSLLSESHYVTVEKNELREENSALEAQIEKLEDELRARVAESKPDLNVPAPLECQPQPEYPGIEPTMQQPPAVLIVPVHPDLPSSYPMQASQVSKPHARAWIYHSATWQLRAPSPRIIHGSGVRKPIVAQQSTQMGPRHSVMGSHGPGPGSTLGSPVVAFGENPLPGARPTRAKDSVRKVHRSPSTDIK</sequence>
<dbReference type="InterPro" id="IPR057075">
    <property type="entry name" value="bHLH_IRO3"/>
</dbReference>
<accession>A0A2I0K3V4</accession>
<keyword evidence="5" id="KW-0539">Nucleus</keyword>
<dbReference type="PANTHER" id="PTHR47075">
    <property type="entry name" value="TRANSCRIPTION FACTOR BHLH47"/>
    <property type="match status" value="1"/>
</dbReference>
<dbReference type="Gene3D" id="4.10.280.10">
    <property type="entry name" value="Helix-loop-helix DNA-binding domain"/>
    <property type="match status" value="1"/>
</dbReference>
<dbReference type="STRING" id="22663.A0A2I0K3V4"/>
<feature type="region of interest" description="Disordered" evidence="6">
    <location>
        <begin position="354"/>
        <end position="407"/>
    </location>
</feature>
<protein>
    <recommendedName>
        <fullName evidence="7">BHLH domain-containing protein</fullName>
    </recommendedName>
</protein>
<keyword evidence="9" id="KW-1185">Reference proteome</keyword>
<feature type="compositionally biased region" description="Basic residues" evidence="6">
    <location>
        <begin position="147"/>
        <end position="162"/>
    </location>
</feature>
<feature type="region of interest" description="Disordered" evidence="6">
    <location>
        <begin position="129"/>
        <end position="168"/>
    </location>
</feature>
<evidence type="ECO:0000313" key="8">
    <source>
        <dbReference type="EMBL" id="PKI63238.1"/>
    </source>
</evidence>
<dbReference type="AlphaFoldDB" id="A0A2I0K3V4"/>
<reference evidence="8 9" key="1">
    <citation type="submission" date="2017-11" db="EMBL/GenBank/DDBJ databases">
        <title>De-novo sequencing of pomegranate (Punica granatum L.) genome.</title>
        <authorList>
            <person name="Akparov Z."/>
            <person name="Amiraslanov A."/>
            <person name="Hajiyeva S."/>
            <person name="Abbasov M."/>
            <person name="Kaur K."/>
            <person name="Hamwieh A."/>
            <person name="Solovyev V."/>
            <person name="Salamov A."/>
            <person name="Braich B."/>
            <person name="Kosarev P."/>
            <person name="Mahmoud A."/>
            <person name="Hajiyev E."/>
            <person name="Babayeva S."/>
            <person name="Izzatullayeva V."/>
            <person name="Mammadov A."/>
            <person name="Mammadov A."/>
            <person name="Sharifova S."/>
            <person name="Ojaghi J."/>
            <person name="Eynullazada K."/>
            <person name="Bayramov B."/>
            <person name="Abdulazimova A."/>
            <person name="Shahmuradov I."/>
        </authorList>
    </citation>
    <scope>NUCLEOTIDE SEQUENCE [LARGE SCALE GENOMIC DNA]</scope>
    <source>
        <strain evidence="9">cv. AG2017</strain>
        <tissue evidence="8">Leaf</tissue>
    </source>
</reference>
<name>A0A2I0K3V4_PUNGR</name>
<feature type="compositionally biased region" description="Low complexity" evidence="6">
    <location>
        <begin position="132"/>
        <end position="144"/>
    </location>
</feature>
<keyword evidence="2" id="KW-0805">Transcription regulation</keyword>
<evidence type="ECO:0000256" key="4">
    <source>
        <dbReference type="ARBA" id="ARBA00023163"/>
    </source>
</evidence>
<gene>
    <name evidence="8" type="ORF">CRG98_016423</name>
</gene>
<feature type="non-terminal residue" evidence="8">
    <location>
        <position position="407"/>
    </location>
</feature>
<dbReference type="GO" id="GO:0005634">
    <property type="term" value="C:nucleus"/>
    <property type="evidence" value="ECO:0007669"/>
    <property type="project" value="UniProtKB-SubCell"/>
</dbReference>
<comment type="caution">
    <text evidence="8">The sequence shown here is derived from an EMBL/GenBank/DDBJ whole genome shotgun (WGS) entry which is preliminary data.</text>
</comment>
<evidence type="ECO:0000256" key="5">
    <source>
        <dbReference type="ARBA" id="ARBA00023242"/>
    </source>
</evidence>
<dbReference type="Pfam" id="PF23177">
    <property type="entry name" value="bHLH_IRO3"/>
    <property type="match status" value="1"/>
</dbReference>
<evidence type="ECO:0000256" key="1">
    <source>
        <dbReference type="ARBA" id="ARBA00004123"/>
    </source>
</evidence>
<dbReference type="CDD" id="cd11446">
    <property type="entry name" value="bHLH_AtILR3_like"/>
    <property type="match status" value="1"/>
</dbReference>
<keyword evidence="4" id="KW-0804">Transcription</keyword>
<dbReference type="InterPro" id="IPR011598">
    <property type="entry name" value="bHLH_dom"/>
</dbReference>
<feature type="domain" description="BHLH" evidence="7">
    <location>
        <begin position="157"/>
        <end position="207"/>
    </location>
</feature>
<evidence type="ECO:0000256" key="6">
    <source>
        <dbReference type="SAM" id="MobiDB-lite"/>
    </source>
</evidence>
<evidence type="ECO:0000256" key="2">
    <source>
        <dbReference type="ARBA" id="ARBA00023015"/>
    </source>
</evidence>
<dbReference type="PROSITE" id="PS50888">
    <property type="entry name" value="BHLH"/>
    <property type="match status" value="1"/>
</dbReference>
<dbReference type="GO" id="GO:0003677">
    <property type="term" value="F:DNA binding"/>
    <property type="evidence" value="ECO:0007669"/>
    <property type="project" value="UniProtKB-KW"/>
</dbReference>
<keyword evidence="3" id="KW-0238">DNA-binding</keyword>
<organism evidence="8 9">
    <name type="scientific">Punica granatum</name>
    <name type="common">Pomegranate</name>
    <dbReference type="NCBI Taxonomy" id="22663"/>
    <lineage>
        <taxon>Eukaryota</taxon>
        <taxon>Viridiplantae</taxon>
        <taxon>Streptophyta</taxon>
        <taxon>Embryophyta</taxon>
        <taxon>Tracheophyta</taxon>
        <taxon>Spermatophyta</taxon>
        <taxon>Magnoliopsida</taxon>
        <taxon>eudicotyledons</taxon>
        <taxon>Gunneridae</taxon>
        <taxon>Pentapetalae</taxon>
        <taxon>rosids</taxon>
        <taxon>malvids</taxon>
        <taxon>Myrtales</taxon>
        <taxon>Lythraceae</taxon>
        <taxon>Punica</taxon>
    </lineage>
</organism>
<comment type="subcellular location">
    <subcellularLocation>
        <location evidence="1">Nucleus</location>
    </subcellularLocation>
</comment>
<dbReference type="GO" id="GO:0046983">
    <property type="term" value="F:protein dimerization activity"/>
    <property type="evidence" value="ECO:0007669"/>
    <property type="project" value="InterPro"/>
</dbReference>
<dbReference type="Proteomes" id="UP000233551">
    <property type="component" value="Unassembled WGS sequence"/>
</dbReference>
<proteinExistence type="predicted"/>
<evidence type="ECO:0000313" key="9">
    <source>
        <dbReference type="Proteomes" id="UP000233551"/>
    </source>
</evidence>
<evidence type="ECO:0000256" key="3">
    <source>
        <dbReference type="ARBA" id="ARBA00023125"/>
    </source>
</evidence>
<evidence type="ECO:0000259" key="7">
    <source>
        <dbReference type="PROSITE" id="PS50888"/>
    </source>
</evidence>
<dbReference type="InterPro" id="IPR036638">
    <property type="entry name" value="HLH_DNA-bd_sf"/>
</dbReference>
<dbReference type="EMBL" id="PGOL01000900">
    <property type="protein sequence ID" value="PKI63238.1"/>
    <property type="molecule type" value="Genomic_DNA"/>
</dbReference>
<dbReference type="PANTHER" id="PTHR47075:SF9">
    <property type="entry name" value="TRANSCRIPTION FACTOR BHLH47"/>
    <property type="match status" value="1"/>
</dbReference>